<organism evidence="15 16">
    <name type="scientific">Xiphophorus maculatus</name>
    <name type="common">Southern platyfish</name>
    <name type="synonym">Platypoecilus maculatus</name>
    <dbReference type="NCBI Taxonomy" id="8083"/>
    <lineage>
        <taxon>Eukaryota</taxon>
        <taxon>Metazoa</taxon>
        <taxon>Chordata</taxon>
        <taxon>Craniata</taxon>
        <taxon>Vertebrata</taxon>
        <taxon>Euteleostomi</taxon>
        <taxon>Actinopterygii</taxon>
        <taxon>Neopterygii</taxon>
        <taxon>Teleostei</taxon>
        <taxon>Neoteleostei</taxon>
        <taxon>Acanthomorphata</taxon>
        <taxon>Ovalentaria</taxon>
        <taxon>Atherinomorphae</taxon>
        <taxon>Cyprinodontiformes</taxon>
        <taxon>Poeciliidae</taxon>
        <taxon>Poeciliinae</taxon>
        <taxon>Xiphophorus</taxon>
    </lineage>
</organism>
<keyword evidence="9 13" id="KW-0010">Activator</keyword>
<dbReference type="InterPro" id="IPR015988">
    <property type="entry name" value="STAT_TF_CC"/>
</dbReference>
<dbReference type="Pfam" id="PF21354">
    <property type="entry name" value="STAT_linker"/>
    <property type="match status" value="1"/>
</dbReference>
<dbReference type="PROSITE" id="PS50001">
    <property type="entry name" value="SH2"/>
    <property type="match status" value="1"/>
</dbReference>
<keyword evidence="4 13" id="KW-0963">Cytoplasm</keyword>
<dbReference type="PANTHER" id="PTHR11801">
    <property type="entry name" value="SIGNAL TRANSDUCER AND ACTIVATOR OF TRANSCRIPTION"/>
    <property type="match status" value="1"/>
</dbReference>
<dbReference type="AlphaFoldDB" id="M3ZUG6"/>
<evidence type="ECO:0000259" key="14">
    <source>
        <dbReference type="PROSITE" id="PS50001"/>
    </source>
</evidence>
<dbReference type="GO" id="GO:0007165">
    <property type="term" value="P:signal transduction"/>
    <property type="evidence" value="ECO:0007669"/>
    <property type="project" value="InterPro"/>
</dbReference>
<dbReference type="InterPro" id="IPR036860">
    <property type="entry name" value="SH2_dom_sf"/>
</dbReference>
<evidence type="ECO:0000256" key="7">
    <source>
        <dbReference type="ARBA" id="ARBA00023015"/>
    </source>
</evidence>
<comment type="subcellular location">
    <subcellularLocation>
        <location evidence="2 13">Cytoplasm</location>
    </subcellularLocation>
    <subcellularLocation>
        <location evidence="1 13">Nucleus</location>
    </subcellularLocation>
</comment>
<evidence type="ECO:0000256" key="10">
    <source>
        <dbReference type="ARBA" id="ARBA00023163"/>
    </source>
</evidence>
<evidence type="ECO:0000256" key="13">
    <source>
        <dbReference type="RuleBase" id="RU046415"/>
    </source>
</evidence>
<evidence type="ECO:0000256" key="5">
    <source>
        <dbReference type="ARBA" id="ARBA00022553"/>
    </source>
</evidence>
<dbReference type="GO" id="GO:0003700">
    <property type="term" value="F:DNA-binding transcription factor activity"/>
    <property type="evidence" value="ECO:0007669"/>
    <property type="project" value="InterPro"/>
</dbReference>
<dbReference type="GO" id="GO:0005634">
    <property type="term" value="C:nucleus"/>
    <property type="evidence" value="ECO:0007669"/>
    <property type="project" value="UniProtKB-SubCell"/>
</dbReference>
<evidence type="ECO:0000313" key="15">
    <source>
        <dbReference type="Ensembl" id="ENSXMAP00000005859.1"/>
    </source>
</evidence>
<sequence length="756" mass="85889">MAQWQELLKLDSALQNQVRQLYEGRFPTEIRNQLSHWIESQDWSSAAVNENAAAACFYALLQQLEEQWRRSVQENAILQGPDFPRMRAFMVENFQAQPLNLAAILSECLKEEKQLLESVTMTTGGSVGVVAPQWTELDNRVTQLKLQVLELKKEVKILEDQSEKLDFIQNSWQSKVEQNVELVQSKALVEQECLRMARSISQTKQVVLQRLVRVLNEAAGSVQTLTGAELPQWRRRQQRSCIGSPEDASLDLLEKWFTAVAEVLIGVGEQLQRLQVQIQRFPAPDFPGLTNSVAEMEKFSRSLIRNLLTSALVVEKQPVMQNLPHRPLILKTGVRFKVTVRFLVNLPAFKTLIKVKPVFDKDVEEMKTISSFRQFDFSRDDSKVLDVDLSSGALTAAFEHMSLKEKKARVKGSCENQLTVTEELHIIRFVTQLQHNGETFHIQASSLPLVVVSSSNQVPSAWASIMWSNMASGADSENLSLFLDPPGLTWEQLAPLLSWQFLSVGQRPLDQDQLSMLQAKIMDDPDGPIDWNKFSKDESVWIWIDGILDLIKKFVWELWRDGCIMGFVSKERTRSLLREKPVGTFLIRFSESILDGAITFSWVEHSAGEKRIHAVEPYTKKELSVLSLPNAIYSYTLTTSGRSHNPLVYLYPDTPKDAAFARYRAADPSPPSMDKQGYVSKKIVLVSIDPTPPPSPPPSPSLSTDMDMDPTHILDDFFKNFFYQPDPSRVLQLSPLESYNDLGFFLQNDTNQFINQ</sequence>
<evidence type="ECO:0000256" key="2">
    <source>
        <dbReference type="ARBA" id="ARBA00004496"/>
    </source>
</evidence>
<dbReference type="Ensembl" id="ENSXMAT00000040281.1">
    <property type="protein sequence ID" value="ENSXMAP00000039961.1"/>
    <property type="gene ID" value="ENSXMAG00000005845.2"/>
</dbReference>
<dbReference type="Pfam" id="PF00017">
    <property type="entry name" value="SH2"/>
    <property type="match status" value="1"/>
</dbReference>
<dbReference type="InterPro" id="IPR000980">
    <property type="entry name" value="SH2"/>
</dbReference>
<comment type="similarity">
    <text evidence="3 13">Belongs to the transcription factor STAT family.</text>
</comment>
<dbReference type="GO" id="GO:0005737">
    <property type="term" value="C:cytoplasm"/>
    <property type="evidence" value="ECO:0007669"/>
    <property type="project" value="UniProtKB-SubCell"/>
</dbReference>
<evidence type="ECO:0000256" key="8">
    <source>
        <dbReference type="ARBA" id="ARBA00023125"/>
    </source>
</evidence>
<dbReference type="eggNOG" id="KOG3667">
    <property type="taxonomic scope" value="Eukaryota"/>
</dbReference>
<keyword evidence="11 13" id="KW-0539">Nucleus</keyword>
<dbReference type="RefSeq" id="XP_023192479.1">
    <property type="nucleotide sequence ID" value="XM_023336711.1"/>
</dbReference>
<proteinExistence type="inferred from homology"/>
<dbReference type="SUPFAM" id="SSF47655">
    <property type="entry name" value="STAT"/>
    <property type="match status" value="1"/>
</dbReference>
<dbReference type="InterPro" id="IPR001217">
    <property type="entry name" value="STAT"/>
</dbReference>
<dbReference type="InterPro" id="IPR008967">
    <property type="entry name" value="p53-like_TF_DNA-bd_sf"/>
</dbReference>
<evidence type="ECO:0000313" key="16">
    <source>
        <dbReference type="Proteomes" id="UP000002852"/>
    </source>
</evidence>
<dbReference type="InterPro" id="IPR013800">
    <property type="entry name" value="STAT_TF_alpha"/>
</dbReference>
<dbReference type="OMA" id="QECQKHA"/>
<evidence type="ECO:0000256" key="1">
    <source>
        <dbReference type="ARBA" id="ARBA00004123"/>
    </source>
</evidence>
<reference evidence="16" key="1">
    <citation type="submission" date="2012-01" db="EMBL/GenBank/DDBJ databases">
        <authorList>
            <person name="Walter R."/>
            <person name="Schartl M."/>
            <person name="Warren W."/>
        </authorList>
    </citation>
    <scope>NUCLEOTIDE SEQUENCE [LARGE SCALE GENOMIC DNA]</scope>
    <source>
        <strain evidence="16">JP 163 A</strain>
    </source>
</reference>
<dbReference type="SUPFAM" id="SSF49417">
    <property type="entry name" value="p53-like transcription factors"/>
    <property type="match status" value="1"/>
</dbReference>
<dbReference type="OrthoDB" id="19300at2759"/>
<dbReference type="GeneTree" id="ENSGT01050000244905"/>
<dbReference type="InterPro" id="IPR013799">
    <property type="entry name" value="STAT_TF_prot_interaction"/>
</dbReference>
<keyword evidence="10 13" id="KW-0804">Transcription</keyword>
<name>M3ZUG6_XIPMA</name>
<dbReference type="InterPro" id="IPR012345">
    <property type="entry name" value="STAT_TF_DNA-bd_N"/>
</dbReference>
<keyword evidence="5 13" id="KW-0597">Phosphoprotein</keyword>
<dbReference type="Ensembl" id="ENSXMAT00000005865.2">
    <property type="protein sequence ID" value="ENSXMAP00000005859.1"/>
    <property type="gene ID" value="ENSXMAG00000005845.2"/>
</dbReference>
<dbReference type="SUPFAM" id="SSF48092">
    <property type="entry name" value="Transcription factor STAT-4 N-domain"/>
    <property type="match status" value="1"/>
</dbReference>
<dbReference type="Gene3D" id="3.30.505.10">
    <property type="entry name" value="SH2 domain"/>
    <property type="match status" value="1"/>
</dbReference>
<keyword evidence="8 13" id="KW-0238">DNA-binding</keyword>
<dbReference type="Gene3D" id="2.60.40.630">
    <property type="entry name" value="STAT transcription factor, DNA-binding domain"/>
    <property type="match status" value="1"/>
</dbReference>
<reference evidence="16" key="2">
    <citation type="journal article" date="2013" name="Nat. Genet.">
        <title>The genome of the platyfish, Xiphophorus maculatus, provides insights into evolutionary adaptation and several complex traits.</title>
        <authorList>
            <person name="Schartl M."/>
            <person name="Walter R.B."/>
            <person name="Shen Y."/>
            <person name="Garcia T."/>
            <person name="Catchen J."/>
            <person name="Amores A."/>
            <person name="Braasch I."/>
            <person name="Chalopin D."/>
            <person name="Volff J.N."/>
            <person name="Lesch K.P."/>
            <person name="Bisazza A."/>
            <person name="Minx P."/>
            <person name="Hillier L."/>
            <person name="Wilson R.K."/>
            <person name="Fuerstenberg S."/>
            <person name="Boore J."/>
            <person name="Searle S."/>
            <person name="Postlethwait J.H."/>
            <person name="Warren W.C."/>
        </authorList>
    </citation>
    <scope>NUCLEOTIDE SEQUENCE [LARGE SCALE GENOMIC DNA]</scope>
    <source>
        <strain evidence="16">JP 163 A</strain>
    </source>
</reference>
<dbReference type="InterPro" id="IPR036535">
    <property type="entry name" value="STAT_N_sf"/>
</dbReference>
<evidence type="ECO:0000256" key="3">
    <source>
        <dbReference type="ARBA" id="ARBA00005586"/>
    </source>
</evidence>
<keyword evidence="16" id="KW-1185">Reference proteome</keyword>
<dbReference type="SMART" id="SM00964">
    <property type="entry name" value="STAT_int"/>
    <property type="match status" value="1"/>
</dbReference>
<dbReference type="KEGG" id="xma:102225755"/>
<reference evidence="15" key="3">
    <citation type="submission" date="2025-05" db="UniProtKB">
        <authorList>
            <consortium name="Ensembl"/>
        </authorList>
    </citation>
    <scope>IDENTIFICATION</scope>
    <source>
        <strain evidence="15">JP 163 A</strain>
    </source>
</reference>
<dbReference type="Gene3D" id="1.20.1050.20">
    <property type="entry name" value="STAT transcription factor, all-alpha domain"/>
    <property type="match status" value="1"/>
</dbReference>
<dbReference type="InterPro" id="IPR013801">
    <property type="entry name" value="STAT_TF_DNA-bd"/>
</dbReference>
<evidence type="ECO:0000256" key="9">
    <source>
        <dbReference type="ARBA" id="ARBA00023159"/>
    </source>
</evidence>
<dbReference type="Pfam" id="PF01017">
    <property type="entry name" value="STAT_alpha"/>
    <property type="match status" value="1"/>
</dbReference>
<dbReference type="Gene3D" id="1.10.238.10">
    <property type="entry name" value="EF-hand"/>
    <property type="match status" value="1"/>
</dbReference>
<feature type="domain" description="SH2" evidence="14">
    <location>
        <begin position="559"/>
        <end position="669"/>
    </location>
</feature>
<dbReference type="STRING" id="8083.ENSXMAP00000039961"/>
<dbReference type="HOGENOM" id="CLU_014189_3_0_1"/>
<dbReference type="SUPFAM" id="SSF55550">
    <property type="entry name" value="SH2 domain"/>
    <property type="match status" value="1"/>
</dbReference>
<dbReference type="GeneID" id="102225755"/>
<keyword evidence="7 13" id="KW-0805">Transcription regulation</keyword>
<evidence type="ECO:0000256" key="6">
    <source>
        <dbReference type="ARBA" id="ARBA00022999"/>
    </source>
</evidence>
<evidence type="ECO:0000256" key="4">
    <source>
        <dbReference type="ARBA" id="ARBA00022490"/>
    </source>
</evidence>
<dbReference type="Pfam" id="PF02864">
    <property type="entry name" value="STAT_bind"/>
    <property type="match status" value="1"/>
</dbReference>
<dbReference type="CDD" id="cd14801">
    <property type="entry name" value="STAT_DBD"/>
    <property type="match status" value="1"/>
</dbReference>
<evidence type="ECO:0000256" key="12">
    <source>
        <dbReference type="PROSITE-ProRule" id="PRU00191"/>
    </source>
</evidence>
<dbReference type="Proteomes" id="UP000002852">
    <property type="component" value="Unassembled WGS sequence"/>
</dbReference>
<dbReference type="GO" id="GO:0003677">
    <property type="term" value="F:DNA binding"/>
    <property type="evidence" value="ECO:0007669"/>
    <property type="project" value="UniProtKB-KW"/>
</dbReference>
<keyword evidence="6 12" id="KW-0727">SH2 domain</keyword>
<dbReference type="Gene3D" id="1.10.532.10">
    <property type="entry name" value="STAT transcription factor, N-terminal domain"/>
    <property type="match status" value="1"/>
</dbReference>
<dbReference type="InterPro" id="IPR048988">
    <property type="entry name" value="STAT_linker"/>
</dbReference>
<dbReference type="FunFam" id="3.30.505.10:FF:000003">
    <property type="entry name" value="Signal transducer and activator of transcription"/>
    <property type="match status" value="1"/>
</dbReference>
<protein>
    <recommendedName>
        <fullName evidence="13">Signal transducer and activator of transcription</fullName>
    </recommendedName>
</protein>
<evidence type="ECO:0000256" key="11">
    <source>
        <dbReference type="ARBA" id="ARBA00023242"/>
    </source>
</evidence>
<accession>M3ZUG6</accession>
<dbReference type="Pfam" id="PF02865">
    <property type="entry name" value="STAT_int"/>
    <property type="match status" value="1"/>
</dbReference>